<reference evidence="1" key="1">
    <citation type="submission" date="2014-09" db="EMBL/GenBank/DDBJ databases">
        <authorList>
            <person name="Magalhaes I.L.F."/>
            <person name="Oliveira U."/>
            <person name="Santos F.R."/>
            <person name="Vidigal T.H.D.A."/>
            <person name="Brescovit A.D."/>
            <person name="Santos A.J."/>
        </authorList>
    </citation>
    <scope>NUCLEOTIDE SEQUENCE</scope>
    <source>
        <tissue evidence="1">Shoot tissue taken approximately 20 cm above the soil surface</tissue>
    </source>
</reference>
<dbReference type="EMBL" id="GBRH01255986">
    <property type="protein sequence ID" value="JAD41909.1"/>
    <property type="molecule type" value="Transcribed_RNA"/>
</dbReference>
<name>A0A0A8ZR60_ARUDO</name>
<protein>
    <submittedName>
        <fullName evidence="1">Uncharacterized protein</fullName>
    </submittedName>
</protein>
<reference evidence="1" key="2">
    <citation type="journal article" date="2015" name="Data Brief">
        <title>Shoot transcriptome of the giant reed, Arundo donax.</title>
        <authorList>
            <person name="Barrero R.A."/>
            <person name="Guerrero F.D."/>
            <person name="Moolhuijzen P."/>
            <person name="Goolsby J.A."/>
            <person name="Tidwell J."/>
            <person name="Bellgard S.E."/>
            <person name="Bellgard M.I."/>
        </authorList>
    </citation>
    <scope>NUCLEOTIDE SEQUENCE</scope>
    <source>
        <tissue evidence="1">Shoot tissue taken approximately 20 cm above the soil surface</tissue>
    </source>
</reference>
<proteinExistence type="predicted"/>
<accession>A0A0A8ZR60</accession>
<evidence type="ECO:0000313" key="1">
    <source>
        <dbReference type="EMBL" id="JAD41909.1"/>
    </source>
</evidence>
<sequence>MQFLLSSRLPPP</sequence>
<organism evidence="1">
    <name type="scientific">Arundo donax</name>
    <name type="common">Giant reed</name>
    <name type="synonym">Donax arundinaceus</name>
    <dbReference type="NCBI Taxonomy" id="35708"/>
    <lineage>
        <taxon>Eukaryota</taxon>
        <taxon>Viridiplantae</taxon>
        <taxon>Streptophyta</taxon>
        <taxon>Embryophyta</taxon>
        <taxon>Tracheophyta</taxon>
        <taxon>Spermatophyta</taxon>
        <taxon>Magnoliopsida</taxon>
        <taxon>Liliopsida</taxon>
        <taxon>Poales</taxon>
        <taxon>Poaceae</taxon>
        <taxon>PACMAD clade</taxon>
        <taxon>Arundinoideae</taxon>
        <taxon>Arundineae</taxon>
        <taxon>Arundo</taxon>
    </lineage>
</organism>